<accession>A0A2N3N2I8</accession>
<proteinExistence type="predicted"/>
<dbReference type="AlphaFoldDB" id="A0A2N3N2I8"/>
<dbReference type="InParanoid" id="A0A2N3N2I8"/>
<sequence length="794" mass="91440">MSSRAIQSLRYTPRFVCSQCLFVPHKPASPSAFLPPHLLYQPARRWKSQLKQAPREAAPASKKSIDQGFPESFEEAKKTLNVRYFEQESDGDLRELQSSDDFARSLDGTELYQQDLENDLESIMDIVDGKNTNERFRAQLEKELLNAIEESKRRSTEATPEGQATKAATETPQINEKTFRKEAQRRLVRKLNSALDRAEKANRRDNAPSKRTLVPLWKTYVAARQTLALSWNAVPRATWDMLWRLFSIEDPVGNPNRLSHVATLSKDMSAAGIDLTPSQQILTIESLFVENWENDAVKNWKRCLPKLGADHSSSFQQFWELGVRMFCQTGDMEQANRATERLLNAKSDPRILMTLIRTYSQMGTEEAYTQAWEAYRRLRGLLGSQMKLEDYDQVISHFLAANQTDNALHAFVDMMTSGTTDLKKHKRLPPTVGNKFFFGKWLKRLIGAGELDGAYNVIKFMLQKRVQPAPIHVNGLIGAWQRAGGERDLENADAVAWQMIESRLRFVRERRGEQTAEQDSAASTPWPRATLETFSLMAENYRLRQQHDSLMRLWQAFNEAEITHDAFMMNQLLESYLQYGRVAEGAELYKSLVSGGRVKPNPHTFMTLWKMLDVNRIHISQDQYYCEMENARNTFNEMMKFVDVFDEPIDGQLARKILHTFRRLHDSHGFLVALTSLRNTFGFLPPELLVLELVVGTTNLAWDTLRARQRLRIEKKRMDLDIMQRREALGKFSGSVNELEELSAEERGEELYEYLVRVYTPVRSEEDKEFIDDTQLLEEAAQQMGVYNEATSGE</sequence>
<gene>
    <name evidence="3" type="ORF">jhhlp_007391</name>
</gene>
<comment type="caution">
    <text evidence="3">The sequence shown here is derived from an EMBL/GenBank/DDBJ whole genome shotgun (WGS) entry which is preliminary data.</text>
</comment>
<name>A0A2N3N2I8_9PEZI</name>
<dbReference type="VEuPathDB" id="FungiDB:jhhlp_007391"/>
<evidence type="ECO:0008006" key="5">
    <source>
        <dbReference type="Google" id="ProtNLM"/>
    </source>
</evidence>
<keyword evidence="4" id="KW-1185">Reference proteome</keyword>
<reference evidence="3 4" key="1">
    <citation type="journal article" date="2017" name="G3 (Bethesda)">
        <title>First Draft Genome Sequence of the Pathogenic Fungus Lomentospora prolificans (Formerly Scedosporium prolificans).</title>
        <authorList>
            <person name="Luo R."/>
            <person name="Zimin A."/>
            <person name="Workman R."/>
            <person name="Fan Y."/>
            <person name="Pertea G."/>
            <person name="Grossman N."/>
            <person name="Wear M.P."/>
            <person name="Jia B."/>
            <person name="Miller H."/>
            <person name="Casadevall A."/>
            <person name="Timp W."/>
            <person name="Zhang S.X."/>
            <person name="Salzberg S.L."/>
        </authorList>
    </citation>
    <scope>NUCLEOTIDE SEQUENCE [LARGE SCALE GENOMIC DNA]</scope>
    <source>
        <strain evidence="3 4">JHH-5317</strain>
    </source>
</reference>
<keyword evidence="1" id="KW-0677">Repeat</keyword>
<evidence type="ECO:0000313" key="3">
    <source>
        <dbReference type="EMBL" id="PKS06641.1"/>
    </source>
</evidence>
<evidence type="ECO:0000256" key="2">
    <source>
        <dbReference type="SAM" id="MobiDB-lite"/>
    </source>
</evidence>
<dbReference type="Proteomes" id="UP000233524">
    <property type="component" value="Unassembled WGS sequence"/>
</dbReference>
<dbReference type="InterPro" id="IPR011990">
    <property type="entry name" value="TPR-like_helical_dom_sf"/>
</dbReference>
<dbReference type="PANTHER" id="PTHR47447">
    <property type="entry name" value="OS03G0856100 PROTEIN"/>
    <property type="match status" value="1"/>
</dbReference>
<evidence type="ECO:0000256" key="1">
    <source>
        <dbReference type="ARBA" id="ARBA00022737"/>
    </source>
</evidence>
<feature type="region of interest" description="Disordered" evidence="2">
    <location>
        <begin position="149"/>
        <end position="172"/>
    </location>
</feature>
<dbReference type="EMBL" id="NLAX01001034">
    <property type="protein sequence ID" value="PKS06641.1"/>
    <property type="molecule type" value="Genomic_DNA"/>
</dbReference>
<protein>
    <recommendedName>
        <fullName evidence="5">Pentacotripeptide-repeat region of PRORP domain-containing protein</fullName>
    </recommendedName>
</protein>
<organism evidence="3 4">
    <name type="scientific">Lomentospora prolificans</name>
    <dbReference type="NCBI Taxonomy" id="41688"/>
    <lineage>
        <taxon>Eukaryota</taxon>
        <taxon>Fungi</taxon>
        <taxon>Dikarya</taxon>
        <taxon>Ascomycota</taxon>
        <taxon>Pezizomycotina</taxon>
        <taxon>Sordariomycetes</taxon>
        <taxon>Hypocreomycetidae</taxon>
        <taxon>Microascales</taxon>
        <taxon>Microascaceae</taxon>
        <taxon>Lomentospora</taxon>
    </lineage>
</organism>
<dbReference type="PANTHER" id="PTHR47447:SF23">
    <property type="entry name" value="PENTACOTRIPEPTIDE-REPEAT REGION OF PRORP DOMAIN-CONTAINING PROTEIN"/>
    <property type="match status" value="1"/>
</dbReference>
<dbReference type="Gene3D" id="1.25.40.10">
    <property type="entry name" value="Tetratricopeptide repeat domain"/>
    <property type="match status" value="2"/>
</dbReference>
<dbReference type="STRING" id="41688.A0A2N3N2I8"/>
<dbReference type="OrthoDB" id="185373at2759"/>
<evidence type="ECO:0000313" key="4">
    <source>
        <dbReference type="Proteomes" id="UP000233524"/>
    </source>
</evidence>